<dbReference type="SMART" id="SM00167">
    <property type="entry name" value="VPS9"/>
    <property type="match status" value="1"/>
</dbReference>
<dbReference type="Gene3D" id="1.20.1050.80">
    <property type="entry name" value="VPS9 domain"/>
    <property type="match status" value="1"/>
</dbReference>
<proteinExistence type="evidence at transcript level"/>
<accession>A0A6F9DQS5</accession>
<dbReference type="GO" id="GO:0008270">
    <property type="term" value="F:zinc ion binding"/>
    <property type="evidence" value="ECO:0007669"/>
    <property type="project" value="UniProtKB-KW"/>
</dbReference>
<dbReference type="GO" id="GO:0003677">
    <property type="term" value="F:DNA binding"/>
    <property type="evidence" value="ECO:0007669"/>
    <property type="project" value="InterPro"/>
</dbReference>
<dbReference type="GO" id="GO:0030139">
    <property type="term" value="C:endocytic vesicle"/>
    <property type="evidence" value="ECO:0007669"/>
    <property type="project" value="TreeGrafter"/>
</dbReference>
<feature type="compositionally biased region" description="Polar residues" evidence="4">
    <location>
        <begin position="83"/>
        <end position="108"/>
    </location>
</feature>
<dbReference type="PANTHER" id="PTHR23101:SF122">
    <property type="entry name" value="RABAPTIN-5-ASSOCIATED EXCHANGE FACTOR FOR RAB5"/>
    <property type="match status" value="1"/>
</dbReference>
<feature type="compositionally biased region" description="Low complexity" evidence="4">
    <location>
        <begin position="143"/>
        <end position="154"/>
    </location>
</feature>
<evidence type="ECO:0000256" key="2">
    <source>
        <dbReference type="ARBA" id="ARBA00022771"/>
    </source>
</evidence>
<dbReference type="InterPro" id="IPR045046">
    <property type="entry name" value="Vps9-like"/>
</dbReference>
<feature type="compositionally biased region" description="Polar residues" evidence="4">
    <location>
        <begin position="526"/>
        <end position="538"/>
    </location>
</feature>
<feature type="compositionally biased region" description="Polar residues" evidence="4">
    <location>
        <begin position="133"/>
        <end position="142"/>
    </location>
</feature>
<feature type="domain" description="A20-type" evidence="5">
    <location>
        <begin position="15"/>
        <end position="49"/>
    </location>
</feature>
<dbReference type="PANTHER" id="PTHR23101">
    <property type="entry name" value="RAB GDP/GTP EXCHANGE FACTOR"/>
    <property type="match status" value="1"/>
</dbReference>
<dbReference type="Gene3D" id="1.10.246.120">
    <property type="match status" value="1"/>
</dbReference>
<reference evidence="7" key="1">
    <citation type="submission" date="2020-04" db="EMBL/GenBank/DDBJ databases">
        <authorList>
            <person name="Neveu A P."/>
        </authorList>
    </citation>
    <scope>NUCLEOTIDE SEQUENCE</scope>
    <source>
        <tissue evidence="7">Whole embryo</tissue>
    </source>
</reference>
<evidence type="ECO:0000259" key="5">
    <source>
        <dbReference type="PROSITE" id="PS51036"/>
    </source>
</evidence>
<dbReference type="GO" id="GO:0031267">
    <property type="term" value="F:small GTPase binding"/>
    <property type="evidence" value="ECO:0007669"/>
    <property type="project" value="TreeGrafter"/>
</dbReference>
<dbReference type="Gene3D" id="1.20.5.4770">
    <property type="match status" value="1"/>
</dbReference>
<gene>
    <name evidence="7" type="primary">Rabgef1</name>
</gene>
<dbReference type="GO" id="GO:0005829">
    <property type="term" value="C:cytosol"/>
    <property type="evidence" value="ECO:0007669"/>
    <property type="project" value="TreeGrafter"/>
</dbReference>
<dbReference type="InterPro" id="IPR002653">
    <property type="entry name" value="Znf_A20"/>
</dbReference>
<dbReference type="Pfam" id="PF01754">
    <property type="entry name" value="zf-A20"/>
    <property type="match status" value="1"/>
</dbReference>
<dbReference type="PROSITE" id="PS51036">
    <property type="entry name" value="ZF_A20"/>
    <property type="match status" value="1"/>
</dbReference>
<evidence type="ECO:0000313" key="7">
    <source>
        <dbReference type="EMBL" id="CAB3265390.1"/>
    </source>
</evidence>
<dbReference type="InterPro" id="IPR041545">
    <property type="entry name" value="DUF5601"/>
</dbReference>
<evidence type="ECO:0000259" key="6">
    <source>
        <dbReference type="PROSITE" id="PS51205"/>
    </source>
</evidence>
<keyword evidence="1" id="KW-0479">Metal-binding</keyword>
<dbReference type="SUPFAM" id="SSF109993">
    <property type="entry name" value="VPS9 domain"/>
    <property type="match status" value="1"/>
</dbReference>
<organism evidence="7">
    <name type="scientific">Phallusia mammillata</name>
    <dbReference type="NCBI Taxonomy" id="59560"/>
    <lineage>
        <taxon>Eukaryota</taxon>
        <taxon>Metazoa</taxon>
        <taxon>Chordata</taxon>
        <taxon>Tunicata</taxon>
        <taxon>Ascidiacea</taxon>
        <taxon>Phlebobranchia</taxon>
        <taxon>Ascidiidae</taxon>
        <taxon>Phallusia</taxon>
    </lineage>
</organism>
<dbReference type="SUPFAM" id="SSF57716">
    <property type="entry name" value="Glucocorticoid receptor-like (DNA-binding domain)"/>
    <property type="match status" value="1"/>
</dbReference>
<name>A0A6F9DQS5_9ASCI</name>
<dbReference type="InterPro" id="IPR037191">
    <property type="entry name" value="VPS9_dom_sf"/>
</dbReference>
<feature type="domain" description="VPS9" evidence="6">
    <location>
        <begin position="284"/>
        <end position="429"/>
    </location>
</feature>
<dbReference type="Pfam" id="PF02204">
    <property type="entry name" value="VPS9"/>
    <property type="match status" value="1"/>
</dbReference>
<keyword evidence="3" id="KW-0862">Zinc</keyword>
<dbReference type="InterPro" id="IPR003123">
    <property type="entry name" value="VPS9"/>
</dbReference>
<evidence type="ECO:0000256" key="4">
    <source>
        <dbReference type="SAM" id="MobiDB-lite"/>
    </source>
</evidence>
<dbReference type="Pfam" id="PF18151">
    <property type="entry name" value="DUF5601"/>
    <property type="match status" value="1"/>
</dbReference>
<dbReference type="AlphaFoldDB" id="A0A6F9DQS5"/>
<evidence type="ECO:0000256" key="3">
    <source>
        <dbReference type="ARBA" id="ARBA00022833"/>
    </source>
</evidence>
<evidence type="ECO:0000256" key="1">
    <source>
        <dbReference type="ARBA" id="ARBA00022723"/>
    </source>
</evidence>
<dbReference type="EMBL" id="LR789528">
    <property type="protein sequence ID" value="CAB3265390.1"/>
    <property type="molecule type" value="mRNA"/>
</dbReference>
<keyword evidence="2" id="KW-0863">Zinc-finger</keyword>
<feature type="region of interest" description="Disordered" evidence="4">
    <location>
        <begin position="83"/>
        <end position="168"/>
    </location>
</feature>
<dbReference type="PROSITE" id="PS51205">
    <property type="entry name" value="VPS9"/>
    <property type="match status" value="1"/>
</dbReference>
<protein>
    <submittedName>
        <fullName evidence="7">Rab5 GDP/GTP exchange factor</fullName>
    </submittedName>
</protein>
<feature type="region of interest" description="Disordered" evidence="4">
    <location>
        <begin position="522"/>
        <end position="544"/>
    </location>
</feature>
<dbReference type="GO" id="GO:0016192">
    <property type="term" value="P:vesicle-mediated transport"/>
    <property type="evidence" value="ECO:0007669"/>
    <property type="project" value="InterPro"/>
</dbReference>
<dbReference type="SMART" id="SM00259">
    <property type="entry name" value="ZnF_A20"/>
    <property type="match status" value="1"/>
</dbReference>
<dbReference type="GO" id="GO:0005085">
    <property type="term" value="F:guanyl-nucleotide exchange factor activity"/>
    <property type="evidence" value="ECO:0007669"/>
    <property type="project" value="InterPro"/>
</dbReference>
<sequence>MEQPHQIQRRGIHVNQEELMCKNGCGFYGNPQWQGYCSKCWREVYQRQQQRQQQQQHQIDADHEYAKKLQEQENQAVRQIKTSPAVNSSPVHRNSPQHQIEQPTTPESTGLARTFSKFEEKRGQAKGFRSRTLKNFFSPTQESSSNAQSFSSKSPLSMKASQHEKRLQAGWPMAGRQTSFESKRAHSDFIDFLKAFREPPAKDVLKQCKHFMDRIAENEEATIDEQSVMIQDFYQAMSDRLISHPVFKQYTNEVEQEGIMDNIEKFLMTRLYRNVFCNDQTDDEIEDLKVQTRIRNLHWITASMLDANIDENCPSVTECTDKAITAIIEMDSKRAPQDKLACITRCSKNIFEAIKNTKADGSAASADEFLPALIYIILKANPPLLKSNIRYVTRFANPARVMSGEDAYYFTNLCCAVSFIENAENGLNASSLSLSQEQFDAYMNGEIPSNTQEVDGQEKKMCPGLRLMYQNLNDLASLHERTDRLFEEATEMRQGIERHSERIKSEVNKALIHKIPDLDYPLCSDGSMTDGSPTSSSYNDHRDIDAFAGPNHVNQHTALDDDITHTEHLPAPLLPTVISHE</sequence>